<dbReference type="AlphaFoldDB" id="A0AA41Z1Q4"/>
<accession>A0AA41Z1Q4</accession>
<dbReference type="Proteomes" id="UP001165667">
    <property type="component" value="Unassembled WGS sequence"/>
</dbReference>
<dbReference type="InterPro" id="IPR001646">
    <property type="entry name" value="5peptide_repeat"/>
</dbReference>
<keyword evidence="1" id="KW-1133">Transmembrane helix</keyword>
<name>A0AA41Z1Q4_9HYPH</name>
<keyword evidence="1" id="KW-0812">Transmembrane</keyword>
<dbReference type="Gene3D" id="2.160.20.80">
    <property type="entry name" value="E3 ubiquitin-protein ligase SopA"/>
    <property type="match status" value="2"/>
</dbReference>
<dbReference type="PANTHER" id="PTHR14136:SF17">
    <property type="entry name" value="BTB_POZ DOMAIN-CONTAINING PROTEIN KCTD9"/>
    <property type="match status" value="1"/>
</dbReference>
<dbReference type="InterPro" id="IPR051082">
    <property type="entry name" value="Pentapeptide-BTB/POZ_domain"/>
</dbReference>
<gene>
    <name evidence="2" type="ORF">M8523_25675</name>
</gene>
<dbReference type="SUPFAM" id="SSF141571">
    <property type="entry name" value="Pentapeptide repeat-like"/>
    <property type="match status" value="1"/>
</dbReference>
<dbReference type="EMBL" id="JAMOIM010000025">
    <property type="protein sequence ID" value="MCW6511377.1"/>
    <property type="molecule type" value="Genomic_DNA"/>
</dbReference>
<dbReference type="PANTHER" id="PTHR14136">
    <property type="entry name" value="BTB_POZ DOMAIN-CONTAINING PROTEIN KCTD9"/>
    <property type="match status" value="1"/>
</dbReference>
<protein>
    <submittedName>
        <fullName evidence="2">Pentapeptide repeat-containing protein</fullName>
    </submittedName>
</protein>
<comment type="caution">
    <text evidence="2">The sequence shown here is derived from an EMBL/GenBank/DDBJ whole genome shotgun (WGS) entry which is preliminary data.</text>
</comment>
<dbReference type="RefSeq" id="WP_282587754.1">
    <property type="nucleotide sequence ID" value="NZ_JAMOIM010000025.1"/>
</dbReference>
<keyword evidence="3" id="KW-1185">Reference proteome</keyword>
<organism evidence="2 3">
    <name type="scientific">Lichenifustis flavocetrariae</name>
    <dbReference type="NCBI Taxonomy" id="2949735"/>
    <lineage>
        <taxon>Bacteria</taxon>
        <taxon>Pseudomonadati</taxon>
        <taxon>Pseudomonadota</taxon>
        <taxon>Alphaproteobacteria</taxon>
        <taxon>Hyphomicrobiales</taxon>
        <taxon>Lichenihabitantaceae</taxon>
        <taxon>Lichenifustis</taxon>
    </lineage>
</organism>
<dbReference type="Pfam" id="PF00805">
    <property type="entry name" value="Pentapeptide"/>
    <property type="match status" value="3"/>
</dbReference>
<reference evidence="2" key="1">
    <citation type="submission" date="2022-05" db="EMBL/GenBank/DDBJ databases">
        <authorList>
            <person name="Pankratov T."/>
        </authorList>
    </citation>
    <scope>NUCLEOTIDE SEQUENCE</scope>
    <source>
        <strain evidence="2">BP6-180914</strain>
    </source>
</reference>
<keyword evidence="1" id="KW-0472">Membrane</keyword>
<evidence type="ECO:0000313" key="2">
    <source>
        <dbReference type="EMBL" id="MCW6511377.1"/>
    </source>
</evidence>
<evidence type="ECO:0000313" key="3">
    <source>
        <dbReference type="Proteomes" id="UP001165667"/>
    </source>
</evidence>
<feature type="transmembrane region" description="Helical" evidence="1">
    <location>
        <begin position="432"/>
        <end position="455"/>
    </location>
</feature>
<evidence type="ECO:0000256" key="1">
    <source>
        <dbReference type="SAM" id="Phobius"/>
    </source>
</evidence>
<proteinExistence type="predicted"/>
<sequence>MSIDAQTDQSAASPAEELDRLLAAASGHAPVVAGAGIDLQSVQAGRADLQARDGSDAATWWDPESGGLDLKGAQLQSASLSHAVLSHANLRGADLSGAVARGADLSHTILEQAIFTGADCGGAMFNGSHAGEARFERAMLEDARFEGAALRYADFKQTLLDGAIFNRADLWGAHLDEADADEAQFQKARLDESSLRKGNFSQADFTEASLKKARLDGARLQSANFTGARLEGASLRGADLSRASLPRLNLASCDLAHVRLAGAWLENTRLSLDQLGGAVGEERDGEFDAARQAYIALEQNFRSLGDGEGESWAFRKGRTMGKAQKARTARSLWASRDYAACFRSALGWASDSFVEWLCNYGESLWRVVRAFFTTMLVFALLYGVTGSLTRAVESAVKARAVTRDPFDMLVFSFTNMLSTSAPDIGLKPANEAVALLVSVQGALGIVLIGLFGYVLGNRMHR</sequence>
<feature type="transmembrane region" description="Helical" evidence="1">
    <location>
        <begin position="364"/>
        <end position="385"/>
    </location>
</feature>